<protein>
    <recommendedName>
        <fullName evidence="2">Propionyl-CoA carboxylase beta chain</fullName>
    </recommendedName>
</protein>
<dbReference type="PANTHER" id="PTHR43842">
    <property type="entry name" value="PROPIONYL-COA CARBOXYLASE BETA CHAIN"/>
    <property type="match status" value="1"/>
</dbReference>
<feature type="domain" description="CoA carboxyltransferase N-terminal" evidence="3">
    <location>
        <begin position="3"/>
        <end position="259"/>
    </location>
</feature>
<dbReference type="PANTHER" id="PTHR43842:SF2">
    <property type="entry name" value="PROPIONYL-COA CARBOXYLASE BETA CHAIN, MITOCHONDRIAL"/>
    <property type="match status" value="1"/>
</dbReference>
<proteinExistence type="inferred from homology"/>
<gene>
    <name evidence="5" type="ORF">SAMN06265219_10912</name>
</gene>
<evidence type="ECO:0000256" key="1">
    <source>
        <dbReference type="ARBA" id="ARBA00006102"/>
    </source>
</evidence>
<dbReference type="GO" id="GO:0003989">
    <property type="term" value="F:acetyl-CoA carboxylase activity"/>
    <property type="evidence" value="ECO:0007669"/>
    <property type="project" value="UniProtKB-ARBA"/>
</dbReference>
<organism evidence="5 6">
    <name type="scientific">Gracilimonas mengyeensis</name>
    <dbReference type="NCBI Taxonomy" id="1302730"/>
    <lineage>
        <taxon>Bacteria</taxon>
        <taxon>Pseudomonadati</taxon>
        <taxon>Balneolota</taxon>
        <taxon>Balneolia</taxon>
        <taxon>Balneolales</taxon>
        <taxon>Balneolaceae</taxon>
        <taxon>Gracilimonas</taxon>
    </lineage>
</organism>
<dbReference type="InterPro" id="IPR034733">
    <property type="entry name" value="AcCoA_carboxyl_beta"/>
</dbReference>
<evidence type="ECO:0000259" key="3">
    <source>
        <dbReference type="PROSITE" id="PS50980"/>
    </source>
</evidence>
<name>A0A521DM30_9BACT</name>
<dbReference type="FunFam" id="3.90.226.10:FF:000017">
    <property type="entry name" value="Propionyl-CoA carboxylase subunit beta 5"/>
    <property type="match status" value="1"/>
</dbReference>
<dbReference type="AlphaFoldDB" id="A0A521DM30"/>
<keyword evidence="6" id="KW-1185">Reference proteome</keyword>
<dbReference type="Proteomes" id="UP000317557">
    <property type="component" value="Unassembled WGS sequence"/>
</dbReference>
<dbReference type="GO" id="GO:0004658">
    <property type="term" value="F:propionyl-CoA carboxylase activity"/>
    <property type="evidence" value="ECO:0007669"/>
    <property type="project" value="UniProtKB-ARBA"/>
</dbReference>
<evidence type="ECO:0000256" key="2">
    <source>
        <dbReference type="ARBA" id="ARBA00074538"/>
    </source>
</evidence>
<comment type="similarity">
    <text evidence="1">Belongs to the AccD/PCCB family.</text>
</comment>
<dbReference type="Pfam" id="PF01039">
    <property type="entry name" value="Carboxyl_trans"/>
    <property type="match status" value="1"/>
</dbReference>
<dbReference type="RefSeq" id="WP_142454665.1">
    <property type="nucleotide sequence ID" value="NZ_FXTP01000009.1"/>
</dbReference>
<dbReference type="SUPFAM" id="SSF52096">
    <property type="entry name" value="ClpP/crotonase"/>
    <property type="match status" value="2"/>
</dbReference>
<evidence type="ECO:0000313" key="6">
    <source>
        <dbReference type="Proteomes" id="UP000317557"/>
    </source>
</evidence>
<dbReference type="InterPro" id="IPR011762">
    <property type="entry name" value="COA_CT_N"/>
</dbReference>
<dbReference type="GO" id="GO:0015977">
    <property type="term" value="P:carbon fixation"/>
    <property type="evidence" value="ECO:0007669"/>
    <property type="project" value="UniProtKB-ARBA"/>
</dbReference>
<evidence type="ECO:0000313" key="5">
    <source>
        <dbReference type="EMBL" id="SMO72773.1"/>
    </source>
</evidence>
<dbReference type="InterPro" id="IPR011763">
    <property type="entry name" value="COA_CT_C"/>
</dbReference>
<dbReference type="FunFam" id="3.90.226.10:FF:000016">
    <property type="entry name" value="Propionyl-CoA carboxylase, beta subunit"/>
    <property type="match status" value="1"/>
</dbReference>
<dbReference type="InterPro" id="IPR029045">
    <property type="entry name" value="ClpP/crotonase-like_dom_sf"/>
</dbReference>
<feature type="domain" description="CoA carboxyltransferase C-terminal" evidence="4">
    <location>
        <begin position="262"/>
        <end position="498"/>
    </location>
</feature>
<dbReference type="GO" id="GO:0009317">
    <property type="term" value="C:acetyl-CoA carboxylase complex"/>
    <property type="evidence" value="ECO:0007669"/>
    <property type="project" value="UniProtKB-ARBA"/>
</dbReference>
<reference evidence="5 6" key="1">
    <citation type="submission" date="2017-05" db="EMBL/GenBank/DDBJ databases">
        <authorList>
            <person name="Varghese N."/>
            <person name="Submissions S."/>
        </authorList>
    </citation>
    <scope>NUCLEOTIDE SEQUENCE [LARGE SCALE GENOMIC DNA]</scope>
    <source>
        <strain evidence="5 6">DSM 21985</strain>
    </source>
</reference>
<dbReference type="OrthoDB" id="9803706at2"/>
<dbReference type="PROSITE" id="PS50989">
    <property type="entry name" value="COA_CT_CTER"/>
    <property type="match status" value="1"/>
</dbReference>
<dbReference type="PROSITE" id="PS50980">
    <property type="entry name" value="COA_CT_NTER"/>
    <property type="match status" value="1"/>
</dbReference>
<accession>A0A521DM30</accession>
<dbReference type="InterPro" id="IPR051047">
    <property type="entry name" value="AccD/PCCB"/>
</dbReference>
<evidence type="ECO:0000259" key="4">
    <source>
        <dbReference type="PROSITE" id="PS50989"/>
    </source>
</evidence>
<dbReference type="EMBL" id="FXTP01000009">
    <property type="protein sequence ID" value="SMO72773.1"/>
    <property type="molecule type" value="Genomic_DNA"/>
</dbReference>
<dbReference type="Gene3D" id="3.90.226.10">
    <property type="entry name" value="2-enoyl-CoA Hydratase, Chain A, domain 1"/>
    <property type="match status" value="2"/>
</dbReference>
<sequence>MASNPKAERLQELRKEALKGGGEARIEKQHDKGKLTARERIDLLLDKGSFEEIDKFVTHRSTAFGLDKKKIYGDGVVTGHGKIHGRPVYVFSQDFTVFGGSLSETHAEKICKIMDLAMKNGVPLIGLNDSGGARIQEGVSSLGGYAEVFWRNSMASGVIPQISAVMGPCAGGAVYSPALTDFVFMVENTSYMFVTGPNVVKTVTHEEVTSEELGGASAHNTKSGVSHFSSPNDAVCLNDIRELMKYIPQNCEEKVPEIESREPDAAKAKALDDLVPLNPNKPYDIHDVIDGIMDKDSFYEVHKDYADNIVVGFARLDGRSVGVVANQPLSLAGVLDIDASLKGARFVRFCDAFNIPLVVFEDVPGFLPGTDQEWGGIIKHGAKLLYAFCEATVPKMTVITRKAYGGAYDVMNSKHIRADYNVAWPTSEIAVMGTKGAVEIIFRKEIAKADDPEAKQKELEDEYSENFAHPYLAAGRGFIDDVIHPHETREKLIKALELSHNKVDSIPKKKHDNLPI</sequence>